<dbReference type="Proteomes" id="UP001209878">
    <property type="component" value="Unassembled WGS sequence"/>
</dbReference>
<dbReference type="GO" id="GO:0005576">
    <property type="term" value="C:extracellular region"/>
    <property type="evidence" value="ECO:0007669"/>
    <property type="project" value="InterPro"/>
</dbReference>
<dbReference type="Pfam" id="PF01607">
    <property type="entry name" value="CBM_14"/>
    <property type="match status" value="1"/>
</dbReference>
<organism evidence="2 3">
    <name type="scientific">Ridgeia piscesae</name>
    <name type="common">Tubeworm</name>
    <dbReference type="NCBI Taxonomy" id="27915"/>
    <lineage>
        <taxon>Eukaryota</taxon>
        <taxon>Metazoa</taxon>
        <taxon>Spiralia</taxon>
        <taxon>Lophotrochozoa</taxon>
        <taxon>Annelida</taxon>
        <taxon>Polychaeta</taxon>
        <taxon>Sedentaria</taxon>
        <taxon>Canalipalpata</taxon>
        <taxon>Sabellida</taxon>
        <taxon>Siboglinidae</taxon>
        <taxon>Ridgeia</taxon>
    </lineage>
</organism>
<protein>
    <recommendedName>
        <fullName evidence="1">Chitin-binding type-2 domain-containing protein</fullName>
    </recommendedName>
</protein>
<accession>A0AAD9KJ27</accession>
<feature type="domain" description="Chitin-binding type-2" evidence="1">
    <location>
        <begin position="74"/>
        <end position="120"/>
    </location>
</feature>
<dbReference type="GO" id="GO:0008061">
    <property type="term" value="F:chitin binding"/>
    <property type="evidence" value="ECO:0007669"/>
    <property type="project" value="InterPro"/>
</dbReference>
<proteinExistence type="predicted"/>
<evidence type="ECO:0000313" key="3">
    <source>
        <dbReference type="Proteomes" id="UP001209878"/>
    </source>
</evidence>
<dbReference type="SUPFAM" id="SSF57625">
    <property type="entry name" value="Invertebrate chitin-binding proteins"/>
    <property type="match status" value="1"/>
</dbReference>
<sequence length="353" mass="39035">MKTAHTIPRLSTASALHCRPTARIPWIPKQGIHVAAPWATYQLPERRCCAQVNPNAQFNAQEKCSLCYNLTKSTPGFAADPNNCQKFYMCEPAGGPDKWNVFPMTCPNCTFWDQDKLTCVGVYDDPDDTGVCGHFEPVTGGPVPTHEMEDKLFCINFENEYQLADHGVYVLNDGVSIVTDTSCPEGQRCGFFNGGRLEVPYFANNYDGLPSLRITFYYKSLGGTNDQGIISNDCYPDATVPYAAGNSLYCSIKGDVVSSGLKEPDADISASAAGASSWVFVEIKWNGEELWMFLRNDGPDGKVLDAQKPAPFKSFIRNSHCPLVIGSYIKEAVDSYFHGYMDDVSITWSKYYA</sequence>
<gene>
    <name evidence="2" type="ORF">NP493_993g00039</name>
</gene>
<evidence type="ECO:0000313" key="2">
    <source>
        <dbReference type="EMBL" id="KAK2172109.1"/>
    </source>
</evidence>
<keyword evidence="3" id="KW-1185">Reference proteome</keyword>
<dbReference type="AlphaFoldDB" id="A0AAD9KJ27"/>
<dbReference type="Gene3D" id="2.170.140.10">
    <property type="entry name" value="Chitin binding domain"/>
    <property type="match status" value="1"/>
</dbReference>
<evidence type="ECO:0000259" key="1">
    <source>
        <dbReference type="Pfam" id="PF01607"/>
    </source>
</evidence>
<comment type="caution">
    <text evidence="2">The sequence shown here is derived from an EMBL/GenBank/DDBJ whole genome shotgun (WGS) entry which is preliminary data.</text>
</comment>
<reference evidence="2" key="1">
    <citation type="journal article" date="2023" name="Mol. Biol. Evol.">
        <title>Third-Generation Sequencing Reveals the Adaptive Role of the Epigenome in Three Deep-Sea Polychaetes.</title>
        <authorList>
            <person name="Perez M."/>
            <person name="Aroh O."/>
            <person name="Sun Y."/>
            <person name="Lan Y."/>
            <person name="Juniper S.K."/>
            <person name="Young C.R."/>
            <person name="Angers B."/>
            <person name="Qian P.Y."/>
        </authorList>
    </citation>
    <scope>NUCLEOTIDE SEQUENCE</scope>
    <source>
        <strain evidence="2">R07B-5</strain>
    </source>
</reference>
<dbReference type="EMBL" id="JAODUO010000992">
    <property type="protein sequence ID" value="KAK2172109.1"/>
    <property type="molecule type" value="Genomic_DNA"/>
</dbReference>
<name>A0AAD9KJ27_RIDPI</name>
<dbReference type="InterPro" id="IPR002557">
    <property type="entry name" value="Chitin-bd_dom"/>
</dbReference>
<dbReference type="InterPro" id="IPR036508">
    <property type="entry name" value="Chitin-bd_dom_sf"/>
</dbReference>